<sequence>MPTLHLHLLTVMQNDFESSINRIINFSAEQGMINAIDINDFELSINKIIDFSAEQGMINAIDIKGMTLHEISCFEKKFNISLPVVYKKFISLCGNNGGRLIDESLIYSIPQLVSLPEEVQEMIEEDTYDPIPKNALFFASDRGVVYWYFICDNTPDPLVWLISEGHKQHLPNLPIIKLSDFIISELKRSVEDFIIRRSTDCY</sequence>
<reference evidence="2 3" key="1">
    <citation type="submission" date="2018-03" db="EMBL/GenBank/DDBJ databases">
        <title>The ancient ancestry and fast evolution of plastids.</title>
        <authorList>
            <person name="Moore K.R."/>
            <person name="Magnabosco C."/>
            <person name="Momper L."/>
            <person name="Gold D.A."/>
            <person name="Bosak T."/>
            <person name="Fournier G.P."/>
        </authorList>
    </citation>
    <scope>NUCLEOTIDE SEQUENCE [LARGE SCALE GENOMIC DNA]</scope>
    <source>
        <strain evidence="2 3">CCALA 037</strain>
    </source>
</reference>
<dbReference type="SMART" id="SM00860">
    <property type="entry name" value="SMI1_KNR4"/>
    <property type="match status" value="1"/>
</dbReference>
<evidence type="ECO:0000313" key="3">
    <source>
        <dbReference type="Proteomes" id="UP000238937"/>
    </source>
</evidence>
<dbReference type="AlphaFoldDB" id="A0A2T1GCI3"/>
<proteinExistence type="predicted"/>
<accession>A0A2T1GCI3</accession>
<dbReference type="EMBL" id="PVWO01000213">
    <property type="protein sequence ID" value="PSB55066.1"/>
    <property type="molecule type" value="Genomic_DNA"/>
</dbReference>
<dbReference type="Gene3D" id="3.40.1580.10">
    <property type="entry name" value="SMI1/KNR4-like"/>
    <property type="match status" value="1"/>
</dbReference>
<name>A0A2T1GCI3_9CYAN</name>
<keyword evidence="3" id="KW-1185">Reference proteome</keyword>
<evidence type="ECO:0000313" key="2">
    <source>
        <dbReference type="EMBL" id="PSB55066.1"/>
    </source>
</evidence>
<gene>
    <name evidence="2" type="ORF">C7B77_16240</name>
</gene>
<dbReference type="SUPFAM" id="SSF160631">
    <property type="entry name" value="SMI1/KNR4-like"/>
    <property type="match status" value="1"/>
</dbReference>
<protein>
    <recommendedName>
        <fullName evidence="1">Knr4/Smi1-like domain-containing protein</fullName>
    </recommendedName>
</protein>
<dbReference type="InterPro" id="IPR018958">
    <property type="entry name" value="Knr4/Smi1-like_dom"/>
</dbReference>
<comment type="caution">
    <text evidence="2">The sequence shown here is derived from an EMBL/GenBank/DDBJ whole genome shotgun (WGS) entry which is preliminary data.</text>
</comment>
<evidence type="ECO:0000259" key="1">
    <source>
        <dbReference type="SMART" id="SM00860"/>
    </source>
</evidence>
<dbReference type="InterPro" id="IPR037883">
    <property type="entry name" value="Knr4/Smi1-like_sf"/>
</dbReference>
<feature type="domain" description="Knr4/Smi1-like" evidence="1">
    <location>
        <begin position="65"/>
        <end position="184"/>
    </location>
</feature>
<dbReference type="Proteomes" id="UP000238937">
    <property type="component" value="Unassembled WGS sequence"/>
</dbReference>
<dbReference type="Pfam" id="PF09346">
    <property type="entry name" value="SMI1_KNR4"/>
    <property type="match status" value="1"/>
</dbReference>
<organism evidence="2 3">
    <name type="scientific">Chamaesiphon polymorphus CCALA 037</name>
    <dbReference type="NCBI Taxonomy" id="2107692"/>
    <lineage>
        <taxon>Bacteria</taxon>
        <taxon>Bacillati</taxon>
        <taxon>Cyanobacteriota</taxon>
        <taxon>Cyanophyceae</taxon>
        <taxon>Gomontiellales</taxon>
        <taxon>Chamaesiphonaceae</taxon>
        <taxon>Chamaesiphon</taxon>
    </lineage>
</organism>